<feature type="compositionally biased region" description="Basic and acidic residues" evidence="1">
    <location>
        <begin position="22"/>
        <end position="36"/>
    </location>
</feature>
<accession>A0ABQ0LPN5</accession>
<feature type="compositionally biased region" description="Acidic residues" evidence="1">
    <location>
        <begin position="12"/>
        <end position="21"/>
    </location>
</feature>
<reference evidence="2" key="1">
    <citation type="submission" date="2014-09" db="EMBL/GenBank/DDBJ databases">
        <title>Genome sequence of the luminous mushroom Mycena chlorophos for searching fungal bioluminescence genes.</title>
        <authorList>
            <person name="Tanaka Y."/>
            <person name="Kasuga D."/>
            <person name="Oba Y."/>
            <person name="Hase S."/>
            <person name="Sato K."/>
            <person name="Oba Y."/>
            <person name="Sakakibara Y."/>
        </authorList>
    </citation>
    <scope>NUCLEOTIDE SEQUENCE</scope>
</reference>
<sequence>SSFEEPSGPEEGANESEDYEEEWRREQDKEKAKKDAGDDEEDEEDEEDVEKDNDDDEDAAAALRFARKNLDFATRRCTQKRGFATDKSCLYLGLPA</sequence>
<evidence type="ECO:0000313" key="3">
    <source>
        <dbReference type="Proteomes" id="UP000815677"/>
    </source>
</evidence>
<proteinExistence type="predicted"/>
<feature type="region of interest" description="Disordered" evidence="1">
    <location>
        <begin position="1"/>
        <end position="60"/>
    </location>
</feature>
<protein>
    <submittedName>
        <fullName evidence="2">Uncharacterized protein</fullName>
    </submittedName>
</protein>
<evidence type="ECO:0000313" key="2">
    <source>
        <dbReference type="EMBL" id="GAT53068.1"/>
    </source>
</evidence>
<dbReference type="Proteomes" id="UP000815677">
    <property type="component" value="Unassembled WGS sequence"/>
</dbReference>
<gene>
    <name evidence="2" type="ORF">MCHLO_10068</name>
</gene>
<feature type="compositionally biased region" description="Acidic residues" evidence="1">
    <location>
        <begin position="37"/>
        <end position="59"/>
    </location>
</feature>
<organism evidence="2 3">
    <name type="scientific">Mycena chlorophos</name>
    <name type="common">Agaric fungus</name>
    <name type="synonym">Agaricus chlorophos</name>
    <dbReference type="NCBI Taxonomy" id="658473"/>
    <lineage>
        <taxon>Eukaryota</taxon>
        <taxon>Fungi</taxon>
        <taxon>Dikarya</taxon>
        <taxon>Basidiomycota</taxon>
        <taxon>Agaricomycotina</taxon>
        <taxon>Agaricomycetes</taxon>
        <taxon>Agaricomycetidae</taxon>
        <taxon>Agaricales</taxon>
        <taxon>Marasmiineae</taxon>
        <taxon>Mycenaceae</taxon>
        <taxon>Mycena</taxon>
    </lineage>
</organism>
<name>A0ABQ0LPN5_MYCCL</name>
<keyword evidence="3" id="KW-1185">Reference proteome</keyword>
<evidence type="ECO:0000256" key="1">
    <source>
        <dbReference type="SAM" id="MobiDB-lite"/>
    </source>
</evidence>
<feature type="compositionally biased region" description="Low complexity" evidence="1">
    <location>
        <begin position="1"/>
        <end position="11"/>
    </location>
</feature>
<dbReference type="EMBL" id="DF848114">
    <property type="protein sequence ID" value="GAT53068.1"/>
    <property type="molecule type" value="Genomic_DNA"/>
</dbReference>
<feature type="non-terminal residue" evidence="2">
    <location>
        <position position="1"/>
    </location>
</feature>